<evidence type="ECO:0000256" key="3">
    <source>
        <dbReference type="PROSITE-ProRule" id="PRU01331"/>
    </source>
</evidence>
<feature type="domain" description="GS catalytic" evidence="5">
    <location>
        <begin position="129"/>
        <end position="464"/>
    </location>
</feature>
<dbReference type="Pfam" id="PF00120">
    <property type="entry name" value="Gln-synt_C"/>
    <property type="match status" value="1"/>
</dbReference>
<dbReference type="Gene3D" id="3.30.590.10">
    <property type="entry name" value="Glutamine synthetase/guanido kinase, catalytic domain"/>
    <property type="match status" value="1"/>
</dbReference>
<proteinExistence type="inferred from homology"/>
<evidence type="ECO:0000256" key="2">
    <source>
        <dbReference type="ARBA" id="ARBA00022598"/>
    </source>
</evidence>
<dbReference type="Proteomes" id="UP001500575">
    <property type="component" value="Unassembled WGS sequence"/>
</dbReference>
<dbReference type="InterPro" id="IPR014746">
    <property type="entry name" value="Gln_synth/guanido_kin_cat_dom"/>
</dbReference>
<keyword evidence="7" id="KW-1185">Reference proteome</keyword>
<evidence type="ECO:0000313" key="6">
    <source>
        <dbReference type="EMBL" id="GAA2124897.1"/>
    </source>
</evidence>
<evidence type="ECO:0000259" key="5">
    <source>
        <dbReference type="PROSITE" id="PS51987"/>
    </source>
</evidence>
<evidence type="ECO:0000256" key="1">
    <source>
        <dbReference type="ARBA" id="ARBA00009897"/>
    </source>
</evidence>
<dbReference type="PANTHER" id="PTHR43785:SF12">
    <property type="entry name" value="TYPE-1 GLUTAMINE SYNTHETASE 2"/>
    <property type="match status" value="1"/>
</dbReference>
<comment type="similarity">
    <text evidence="1 3 4">Belongs to the glutamine synthetase family.</text>
</comment>
<dbReference type="RefSeq" id="WP_344303772.1">
    <property type="nucleotide sequence ID" value="NZ_BAAAQQ010000011.1"/>
</dbReference>
<comment type="caution">
    <text evidence="6">The sequence shown here is derived from an EMBL/GenBank/DDBJ whole genome shotgun (WGS) entry which is preliminary data.</text>
</comment>
<dbReference type="EMBL" id="BAAAQQ010000011">
    <property type="protein sequence ID" value="GAA2124897.1"/>
    <property type="molecule type" value="Genomic_DNA"/>
</dbReference>
<gene>
    <name evidence="6" type="ORF">GCM10009843_22060</name>
</gene>
<reference evidence="6 7" key="1">
    <citation type="journal article" date="2019" name="Int. J. Syst. Evol. Microbiol.">
        <title>The Global Catalogue of Microorganisms (GCM) 10K type strain sequencing project: providing services to taxonomists for standard genome sequencing and annotation.</title>
        <authorList>
            <consortium name="The Broad Institute Genomics Platform"/>
            <consortium name="The Broad Institute Genome Sequencing Center for Infectious Disease"/>
            <person name="Wu L."/>
            <person name="Ma J."/>
        </authorList>
    </citation>
    <scope>NUCLEOTIDE SEQUENCE [LARGE SCALE GENOMIC DNA]</scope>
    <source>
        <strain evidence="6 7">JCM 16021</strain>
    </source>
</reference>
<organism evidence="6 7">
    <name type="scientific">Nocardioides bigeumensis</name>
    <dbReference type="NCBI Taxonomy" id="433657"/>
    <lineage>
        <taxon>Bacteria</taxon>
        <taxon>Bacillati</taxon>
        <taxon>Actinomycetota</taxon>
        <taxon>Actinomycetes</taxon>
        <taxon>Propionibacteriales</taxon>
        <taxon>Nocardioidaceae</taxon>
        <taxon>Nocardioides</taxon>
    </lineage>
</organism>
<evidence type="ECO:0000313" key="7">
    <source>
        <dbReference type="Proteomes" id="UP001500575"/>
    </source>
</evidence>
<keyword evidence="2" id="KW-0436">Ligase</keyword>
<dbReference type="SUPFAM" id="SSF54368">
    <property type="entry name" value="Glutamine synthetase, N-terminal domain"/>
    <property type="match status" value="1"/>
</dbReference>
<evidence type="ECO:0000256" key="4">
    <source>
        <dbReference type="RuleBase" id="RU000384"/>
    </source>
</evidence>
<dbReference type="SUPFAM" id="SSF55931">
    <property type="entry name" value="Glutamine synthetase/guanido kinase"/>
    <property type="match status" value="1"/>
</dbReference>
<dbReference type="PROSITE" id="PS51987">
    <property type="entry name" value="GS_CATALYTIC"/>
    <property type="match status" value="1"/>
</dbReference>
<dbReference type="Gene3D" id="3.10.20.70">
    <property type="entry name" value="Glutamine synthetase, N-terminal domain"/>
    <property type="match status" value="1"/>
</dbReference>
<dbReference type="PANTHER" id="PTHR43785">
    <property type="entry name" value="GAMMA-GLUTAMYLPUTRESCINE SYNTHETASE"/>
    <property type="match status" value="1"/>
</dbReference>
<accession>A0ABN2YCF5</accession>
<dbReference type="SMART" id="SM01230">
    <property type="entry name" value="Gln-synt_C"/>
    <property type="match status" value="1"/>
</dbReference>
<protein>
    <submittedName>
        <fullName evidence="6">Glutamine synthetase family protein</fullName>
    </submittedName>
</protein>
<sequence length="464" mass="51397">MNANHDDTPTGRITVEELQQLLDRGDVDNVLCAVPDPHGRLVGKRLTGRAFRDLGLGSEGVKASSFVFAVDLEMEPLELPVSNASNGYVDFRMVPDLDTLRRVPWDPTTALVLCDAYQSDSDDLLEVAPRSILKRQLDRAARHDLRFKFASELEFFLAKTTPGEAFRRGYQDLDMLSDYRCDYGMSQSSRDDWFIRQIRNGMDAFGVDTESSKPEWGLGQQEITLYYEDTLEMADRHVLFKYGVKDLANRAGLTPTFMAKVGIDEVGSSCHLHVSLWSASSGDPLCWDPEKSGMSSVFGSFVAGQLEHALDLGLMFAPTVNSYKRYQANQFAGTAVAVGHDNRSFAFRLVGEGASYRVENRIPGADVNPYYAYAATIAAGLAGIEQGLDTPRVDVGNAWEIPDVPTMWTSMHRAVDGFAESELAAEAFGAEVFAHLLGSARAEVVSFDSGTVTDWELRRYYERV</sequence>
<name>A0ABN2YCF5_9ACTN</name>
<dbReference type="InterPro" id="IPR036651">
    <property type="entry name" value="Gln_synt_N_sf"/>
</dbReference>
<dbReference type="InterPro" id="IPR008146">
    <property type="entry name" value="Gln_synth_cat_dom"/>
</dbReference>